<name>A0A059FKI8_9PROT</name>
<keyword evidence="2" id="KW-1185">Reference proteome</keyword>
<sequence>MPGGFAMRAHPAPETKPLGLDDAIRLLEAGEGADICVDLGDGRLARADGPRGREGLLQRLRGHKMMLALASGAADLSRFSAAPRSLTIAPGVQEILDAATQRD</sequence>
<dbReference type="AlphaFoldDB" id="A0A059FKI8"/>
<protein>
    <submittedName>
        <fullName evidence="1">Uncharacterized protein</fullName>
    </submittedName>
</protein>
<organism evidence="1 2">
    <name type="scientific">Hyphomonas jannaschiana VP2</name>
    <dbReference type="NCBI Taxonomy" id="1280952"/>
    <lineage>
        <taxon>Bacteria</taxon>
        <taxon>Pseudomonadati</taxon>
        <taxon>Pseudomonadota</taxon>
        <taxon>Alphaproteobacteria</taxon>
        <taxon>Hyphomonadales</taxon>
        <taxon>Hyphomonadaceae</taxon>
        <taxon>Hyphomonas</taxon>
    </lineage>
</organism>
<dbReference type="EMBL" id="ARYJ01000001">
    <property type="protein sequence ID" value="KCZ91122.1"/>
    <property type="molecule type" value="Genomic_DNA"/>
</dbReference>
<comment type="caution">
    <text evidence="1">The sequence shown here is derived from an EMBL/GenBank/DDBJ whole genome shotgun (WGS) entry which is preliminary data.</text>
</comment>
<evidence type="ECO:0000313" key="2">
    <source>
        <dbReference type="Proteomes" id="UP000024816"/>
    </source>
</evidence>
<dbReference type="Proteomes" id="UP000024816">
    <property type="component" value="Unassembled WGS sequence"/>
</dbReference>
<evidence type="ECO:0000313" key="1">
    <source>
        <dbReference type="EMBL" id="KCZ91122.1"/>
    </source>
</evidence>
<dbReference type="STRING" id="1280952.HJA_01250"/>
<reference evidence="1 2" key="1">
    <citation type="journal article" date="2014" name="Antonie Van Leeuwenhoek">
        <title>Hyphomonas beringensis sp. nov. and Hyphomonas chukchiensis sp. nov., isolated from surface seawater of the Bering Sea and Chukchi Sea.</title>
        <authorList>
            <person name="Li C."/>
            <person name="Lai Q."/>
            <person name="Li G."/>
            <person name="Dong C."/>
            <person name="Wang J."/>
            <person name="Liao Y."/>
            <person name="Shao Z."/>
        </authorList>
    </citation>
    <scope>NUCLEOTIDE SEQUENCE [LARGE SCALE GENOMIC DNA]</scope>
    <source>
        <strain evidence="1 2">VP2</strain>
    </source>
</reference>
<proteinExistence type="predicted"/>
<dbReference type="PATRIC" id="fig|1280952.3.peg.255"/>
<gene>
    <name evidence="1" type="ORF">HJA_01250</name>
</gene>
<accession>A0A059FKI8</accession>